<dbReference type="PROSITE" id="PS01229">
    <property type="entry name" value="COF_2"/>
    <property type="match status" value="1"/>
</dbReference>
<accession>A0A412G5Y7</accession>
<dbReference type="InterPro" id="IPR006379">
    <property type="entry name" value="HAD-SF_hydro_IIB"/>
</dbReference>
<dbReference type="Gene3D" id="3.40.50.1000">
    <property type="entry name" value="HAD superfamily/HAD-like"/>
    <property type="match status" value="1"/>
</dbReference>
<dbReference type="GO" id="GO:0016791">
    <property type="term" value="F:phosphatase activity"/>
    <property type="evidence" value="ECO:0007669"/>
    <property type="project" value="TreeGrafter"/>
</dbReference>
<sequence length="279" mass="30011">MIRMLASDIDHTLFSHQTYAIPEMNLKAADTLRSQGVELVLATARIYAGVRKLEAQLDMREKGGMIIASAGAELIDCRCGIRTVLHSLTLDQIKTLKQFSDAHPGVTLAVQQEDLMVADGYDASLDSDRTVVGIDFLVVGSDFFSYMTKPACMAGLTGDPQQLDEIEIQARAVLKDVTLTRSGPGFLDVTPQGVHKALALKQLCGRHGIPLQALAAIGDGNNDREMLAEAGLSFAPSNAVEAVKKQVDFVLGSCEEGAFAQAVAMILERNEKERAHGTV</sequence>
<dbReference type="PANTHER" id="PTHR10000">
    <property type="entry name" value="PHOSPHOSERINE PHOSPHATASE"/>
    <property type="match status" value="1"/>
</dbReference>
<name>A0A412G5Y7_9FIRM</name>
<dbReference type="EMBL" id="QRUP01000002">
    <property type="protein sequence ID" value="RGR76341.1"/>
    <property type="molecule type" value="Genomic_DNA"/>
</dbReference>
<dbReference type="InterPro" id="IPR036412">
    <property type="entry name" value="HAD-like_sf"/>
</dbReference>
<reference evidence="1 2" key="1">
    <citation type="submission" date="2018-08" db="EMBL/GenBank/DDBJ databases">
        <title>A genome reference for cultivated species of the human gut microbiota.</title>
        <authorList>
            <person name="Zou Y."/>
            <person name="Xue W."/>
            <person name="Luo G."/>
        </authorList>
    </citation>
    <scope>NUCLEOTIDE SEQUENCE [LARGE SCALE GENOMIC DNA]</scope>
    <source>
        <strain evidence="1 2">AF24-29</strain>
    </source>
</reference>
<gene>
    <name evidence="1" type="ORF">DWY25_03020</name>
</gene>
<dbReference type="RefSeq" id="WP_117893482.1">
    <property type="nucleotide sequence ID" value="NZ_CABJCV010000002.1"/>
</dbReference>
<dbReference type="Pfam" id="PF08282">
    <property type="entry name" value="Hydrolase_3"/>
    <property type="match status" value="1"/>
</dbReference>
<keyword evidence="2" id="KW-1185">Reference proteome</keyword>
<dbReference type="SUPFAM" id="SSF56784">
    <property type="entry name" value="HAD-like"/>
    <property type="match status" value="1"/>
</dbReference>
<dbReference type="NCBIfam" id="TIGR01484">
    <property type="entry name" value="HAD-SF-IIB"/>
    <property type="match status" value="1"/>
</dbReference>
<dbReference type="GO" id="GO:0005829">
    <property type="term" value="C:cytosol"/>
    <property type="evidence" value="ECO:0007669"/>
    <property type="project" value="TreeGrafter"/>
</dbReference>
<protein>
    <submittedName>
        <fullName evidence="1">HAD family phosphatase</fullName>
    </submittedName>
</protein>
<dbReference type="GO" id="GO:0000287">
    <property type="term" value="F:magnesium ion binding"/>
    <property type="evidence" value="ECO:0007669"/>
    <property type="project" value="TreeGrafter"/>
</dbReference>
<comment type="caution">
    <text evidence="1">The sequence shown here is derived from an EMBL/GenBank/DDBJ whole genome shotgun (WGS) entry which is preliminary data.</text>
</comment>
<proteinExistence type="predicted"/>
<dbReference type="GeneID" id="83014380"/>
<dbReference type="InterPro" id="IPR023214">
    <property type="entry name" value="HAD_sf"/>
</dbReference>
<dbReference type="Gene3D" id="3.30.1240.10">
    <property type="match status" value="1"/>
</dbReference>
<organism evidence="1 2">
    <name type="scientific">Holdemania filiformis</name>
    <dbReference type="NCBI Taxonomy" id="61171"/>
    <lineage>
        <taxon>Bacteria</taxon>
        <taxon>Bacillati</taxon>
        <taxon>Bacillota</taxon>
        <taxon>Erysipelotrichia</taxon>
        <taxon>Erysipelotrichales</taxon>
        <taxon>Erysipelotrichaceae</taxon>
        <taxon>Holdemania</taxon>
    </lineage>
</organism>
<evidence type="ECO:0000313" key="2">
    <source>
        <dbReference type="Proteomes" id="UP000284178"/>
    </source>
</evidence>
<dbReference type="Proteomes" id="UP000284178">
    <property type="component" value="Unassembled WGS sequence"/>
</dbReference>
<dbReference type="AlphaFoldDB" id="A0A412G5Y7"/>
<evidence type="ECO:0000313" key="1">
    <source>
        <dbReference type="EMBL" id="RGR76341.1"/>
    </source>
</evidence>
<dbReference type="PANTHER" id="PTHR10000:SF8">
    <property type="entry name" value="HAD SUPERFAMILY HYDROLASE-LIKE, TYPE 3"/>
    <property type="match status" value="1"/>
</dbReference>